<gene>
    <name evidence="1" type="ORF">GCM10008906_15110</name>
</gene>
<protein>
    <submittedName>
        <fullName evidence="1">DUF2971 domain-containing protein</fullName>
    </submittedName>
</protein>
<evidence type="ECO:0000313" key="1">
    <source>
        <dbReference type="EMBL" id="GAA0738105.1"/>
    </source>
</evidence>
<name>A0ABN1JEZ5_9CLOT</name>
<reference evidence="1 2" key="1">
    <citation type="journal article" date="2019" name="Int. J. Syst. Evol. Microbiol.">
        <title>The Global Catalogue of Microorganisms (GCM) 10K type strain sequencing project: providing services to taxonomists for standard genome sequencing and annotation.</title>
        <authorList>
            <consortium name="The Broad Institute Genomics Platform"/>
            <consortium name="The Broad Institute Genome Sequencing Center for Infectious Disease"/>
            <person name="Wu L."/>
            <person name="Ma J."/>
        </authorList>
    </citation>
    <scope>NUCLEOTIDE SEQUENCE [LARGE SCALE GENOMIC DNA]</scope>
    <source>
        <strain evidence="1 2">JCM 1407</strain>
    </source>
</reference>
<sequence>MKESKSLDSIKEYTNKFKKDRKFFTENLSIYQDKKPEILYYYTSISVLDNILKNETLWLSNSKYMNDSTEINYTKELIHNICDEFLDLHSNFDKFFKKTIDNLLNNMDKDLGDTYILSLTTNRDSLALWSNYSDYDGYNVGFNSEKLRGMFDKRYYYFKDKHERPIQINDEDFLFDFGEVIYKKDCQQKILKERILFLYNIYKDYYDFIDSREFKVLVACVMYDISYISIFLKNPSFKEEEECRIVFRFINNELKNRVVNHRISNRVFIPYIKLSFKKIDHKNYRNIPIKSITIGPKNNLDIAEIGLMSFLESEKYRNLNIGKSNIPLRY</sequence>
<accession>A0ABN1JEZ5</accession>
<dbReference type="Pfam" id="PF11185">
    <property type="entry name" value="DUF2971"/>
    <property type="match status" value="1"/>
</dbReference>
<keyword evidence="2" id="KW-1185">Reference proteome</keyword>
<organism evidence="1 2">
    <name type="scientific">Clostridium oceanicum</name>
    <dbReference type="NCBI Taxonomy" id="1543"/>
    <lineage>
        <taxon>Bacteria</taxon>
        <taxon>Bacillati</taxon>
        <taxon>Bacillota</taxon>
        <taxon>Clostridia</taxon>
        <taxon>Eubacteriales</taxon>
        <taxon>Clostridiaceae</taxon>
        <taxon>Clostridium</taxon>
    </lineage>
</organism>
<dbReference type="EMBL" id="BAAACG010000008">
    <property type="protein sequence ID" value="GAA0738105.1"/>
    <property type="molecule type" value="Genomic_DNA"/>
</dbReference>
<dbReference type="Proteomes" id="UP001501510">
    <property type="component" value="Unassembled WGS sequence"/>
</dbReference>
<comment type="caution">
    <text evidence="1">The sequence shown here is derived from an EMBL/GenBank/DDBJ whole genome shotgun (WGS) entry which is preliminary data.</text>
</comment>
<evidence type="ECO:0000313" key="2">
    <source>
        <dbReference type="Proteomes" id="UP001501510"/>
    </source>
</evidence>
<dbReference type="RefSeq" id="WP_343760457.1">
    <property type="nucleotide sequence ID" value="NZ_BAAACG010000008.1"/>
</dbReference>
<proteinExistence type="predicted"/>
<dbReference type="InterPro" id="IPR021352">
    <property type="entry name" value="DUF2971"/>
</dbReference>